<evidence type="ECO:0000313" key="1">
    <source>
        <dbReference type="EMBL" id="SVB93744.1"/>
    </source>
</evidence>
<proteinExistence type="predicted"/>
<feature type="non-terminal residue" evidence="1">
    <location>
        <position position="1"/>
    </location>
</feature>
<dbReference type="AlphaFoldDB" id="A0A382I226"/>
<accession>A0A382I226</accession>
<gene>
    <name evidence="1" type="ORF">METZ01_LOCUS246598</name>
</gene>
<name>A0A382I226_9ZZZZ</name>
<organism evidence="1">
    <name type="scientific">marine metagenome</name>
    <dbReference type="NCBI Taxonomy" id="408172"/>
    <lineage>
        <taxon>unclassified sequences</taxon>
        <taxon>metagenomes</taxon>
        <taxon>ecological metagenomes</taxon>
    </lineage>
</organism>
<dbReference type="EMBL" id="UINC01064766">
    <property type="protein sequence ID" value="SVB93744.1"/>
    <property type="molecule type" value="Genomic_DNA"/>
</dbReference>
<protein>
    <submittedName>
        <fullName evidence="1">Uncharacterized protein</fullName>
    </submittedName>
</protein>
<sequence length="34" mass="3762">VLLIFDGGKSAKPTAAPLFLQPVIELHLRVEFKL</sequence>
<reference evidence="1" key="1">
    <citation type="submission" date="2018-05" db="EMBL/GenBank/DDBJ databases">
        <authorList>
            <person name="Lanie J.A."/>
            <person name="Ng W.-L."/>
            <person name="Kazmierczak K.M."/>
            <person name="Andrzejewski T.M."/>
            <person name="Davidsen T.M."/>
            <person name="Wayne K.J."/>
            <person name="Tettelin H."/>
            <person name="Glass J.I."/>
            <person name="Rusch D."/>
            <person name="Podicherti R."/>
            <person name="Tsui H.-C.T."/>
            <person name="Winkler M.E."/>
        </authorList>
    </citation>
    <scope>NUCLEOTIDE SEQUENCE</scope>
</reference>